<keyword evidence="1" id="KW-0812">Transmembrane</keyword>
<dbReference type="GO" id="GO:0005548">
    <property type="term" value="F:phospholipid transporter activity"/>
    <property type="evidence" value="ECO:0007669"/>
    <property type="project" value="TreeGrafter"/>
</dbReference>
<accession>A0A9W6D4B5</accession>
<keyword evidence="1" id="KW-0472">Membrane</keyword>
<comment type="caution">
    <text evidence="2">The sequence shown here is derived from an EMBL/GenBank/DDBJ whole genome shotgun (WGS) entry which is preliminary data.</text>
</comment>
<protein>
    <submittedName>
        <fullName evidence="2">ABC transporter permease</fullName>
    </submittedName>
</protein>
<proteinExistence type="predicted"/>
<organism evidence="2 3">
    <name type="scientific">Desulforhabdus amnigena</name>
    <dbReference type="NCBI Taxonomy" id="40218"/>
    <lineage>
        <taxon>Bacteria</taxon>
        <taxon>Pseudomonadati</taxon>
        <taxon>Thermodesulfobacteriota</taxon>
        <taxon>Syntrophobacteria</taxon>
        <taxon>Syntrophobacterales</taxon>
        <taxon>Syntrophobacteraceae</taxon>
        <taxon>Desulforhabdus</taxon>
    </lineage>
</organism>
<name>A0A9W6D4B5_9BACT</name>
<gene>
    <name evidence="2" type="ORF">DAMNIGENAA_03240</name>
</gene>
<keyword evidence="3" id="KW-1185">Reference proteome</keyword>
<dbReference type="InterPro" id="IPR030802">
    <property type="entry name" value="Permease_MalE"/>
</dbReference>
<reference evidence="2" key="1">
    <citation type="submission" date="2022-12" db="EMBL/GenBank/DDBJ databases">
        <title>Reference genome sequencing for broad-spectrum identification of bacterial and archaeal isolates by mass spectrometry.</title>
        <authorList>
            <person name="Sekiguchi Y."/>
            <person name="Tourlousse D.M."/>
        </authorList>
    </citation>
    <scope>NUCLEOTIDE SEQUENCE</scope>
    <source>
        <strain evidence="2">ASRB1</strain>
    </source>
</reference>
<feature type="transmembrane region" description="Helical" evidence="1">
    <location>
        <begin position="297"/>
        <end position="317"/>
    </location>
</feature>
<sequence length="360" mass="38833">MKIRFHGAWVIGEPFPSVESVLKRGESGGKTRRVVFGSDDLSRWDSSFLIFLDKLEKFLQSSGLQVDREGLPEGARRLLKLAAAVPGKETNRGTSRVSFLEKLGKETLRVYKNFTDMMEFIGEICLALARLFRGKARVRLSDVFVFVQECGAEALPIVTLISVLVGLILAFVGAIQLKLFGAQIYVANLVVLAMAREMGAMMTGIIMAGRTGAAFAAQLGTMQVNEEIDAFRTLGVPPTEFLVLPRMLALMLMMPLLCVYANFMGIFGGTAVGVFMLDLPLIQYFNQTKDAVTLTDFSIGIFKSVIFGALVALAGCFQGMRCGRSSAAVGLAATAAVVSGIVFIVVSDSIVTVITSILGI</sequence>
<evidence type="ECO:0000313" key="3">
    <source>
        <dbReference type="Proteomes" id="UP001144372"/>
    </source>
</evidence>
<dbReference type="GO" id="GO:0043190">
    <property type="term" value="C:ATP-binding cassette (ABC) transporter complex"/>
    <property type="evidence" value="ECO:0007669"/>
    <property type="project" value="InterPro"/>
</dbReference>
<keyword evidence="1" id="KW-1133">Transmembrane helix</keyword>
<dbReference type="PANTHER" id="PTHR30188">
    <property type="entry name" value="ABC TRANSPORTER PERMEASE PROTEIN-RELATED"/>
    <property type="match status" value="1"/>
</dbReference>
<feature type="transmembrane region" description="Helical" evidence="1">
    <location>
        <begin position="154"/>
        <end position="175"/>
    </location>
</feature>
<dbReference type="PANTHER" id="PTHR30188:SF3">
    <property type="entry name" value="ABC TRANSPORTER PERMEASE"/>
    <property type="match status" value="1"/>
</dbReference>
<dbReference type="AlphaFoldDB" id="A0A9W6D4B5"/>
<dbReference type="Pfam" id="PF02405">
    <property type="entry name" value="MlaE"/>
    <property type="match status" value="1"/>
</dbReference>
<dbReference type="EMBL" id="BSDR01000001">
    <property type="protein sequence ID" value="GLI32891.1"/>
    <property type="molecule type" value="Genomic_DNA"/>
</dbReference>
<evidence type="ECO:0000313" key="2">
    <source>
        <dbReference type="EMBL" id="GLI32891.1"/>
    </source>
</evidence>
<feature type="transmembrane region" description="Helical" evidence="1">
    <location>
        <begin position="329"/>
        <end position="358"/>
    </location>
</feature>
<evidence type="ECO:0000256" key="1">
    <source>
        <dbReference type="SAM" id="Phobius"/>
    </source>
</evidence>
<feature type="transmembrane region" description="Helical" evidence="1">
    <location>
        <begin position="256"/>
        <end position="277"/>
    </location>
</feature>
<dbReference type="Proteomes" id="UP001144372">
    <property type="component" value="Unassembled WGS sequence"/>
</dbReference>